<dbReference type="Gene3D" id="1.10.10.60">
    <property type="entry name" value="Homeodomain-like"/>
    <property type="match status" value="1"/>
</dbReference>
<evidence type="ECO:0000313" key="5">
    <source>
        <dbReference type="EMBL" id="GID14989.1"/>
    </source>
</evidence>
<keyword evidence="6" id="KW-1185">Reference proteome</keyword>
<dbReference type="CDD" id="cd03137">
    <property type="entry name" value="GATase1_AraC_1"/>
    <property type="match status" value="1"/>
</dbReference>
<evidence type="ECO:0000313" key="6">
    <source>
        <dbReference type="Proteomes" id="UP000612808"/>
    </source>
</evidence>
<dbReference type="Pfam" id="PF01965">
    <property type="entry name" value="DJ-1_PfpI"/>
    <property type="match status" value="1"/>
</dbReference>
<dbReference type="Gene3D" id="3.40.50.880">
    <property type="match status" value="1"/>
</dbReference>
<dbReference type="Pfam" id="PF12833">
    <property type="entry name" value="HTH_18"/>
    <property type="match status" value="1"/>
</dbReference>
<accession>A0A8J3ND51</accession>
<dbReference type="SMART" id="SM00342">
    <property type="entry name" value="HTH_ARAC"/>
    <property type="match status" value="1"/>
</dbReference>
<keyword evidence="1" id="KW-0805">Transcription regulation</keyword>
<dbReference type="SUPFAM" id="SSF46689">
    <property type="entry name" value="Homeodomain-like"/>
    <property type="match status" value="2"/>
</dbReference>
<evidence type="ECO:0000256" key="1">
    <source>
        <dbReference type="ARBA" id="ARBA00023015"/>
    </source>
</evidence>
<dbReference type="PANTHER" id="PTHR43130">
    <property type="entry name" value="ARAC-FAMILY TRANSCRIPTIONAL REGULATOR"/>
    <property type="match status" value="1"/>
</dbReference>
<dbReference type="PANTHER" id="PTHR43130:SF3">
    <property type="entry name" value="HTH-TYPE TRANSCRIPTIONAL REGULATOR RV1931C"/>
    <property type="match status" value="1"/>
</dbReference>
<dbReference type="GO" id="GO:0043565">
    <property type="term" value="F:sequence-specific DNA binding"/>
    <property type="evidence" value="ECO:0007669"/>
    <property type="project" value="InterPro"/>
</dbReference>
<dbReference type="GO" id="GO:0003700">
    <property type="term" value="F:DNA-binding transcription factor activity"/>
    <property type="evidence" value="ECO:0007669"/>
    <property type="project" value="InterPro"/>
</dbReference>
<dbReference type="AlphaFoldDB" id="A0A8J3ND51"/>
<gene>
    <name evidence="5" type="ORF">Aru02nite_58780</name>
</gene>
<dbReference type="InterPro" id="IPR018062">
    <property type="entry name" value="HTH_AraC-typ_CS"/>
</dbReference>
<dbReference type="Proteomes" id="UP000612808">
    <property type="component" value="Unassembled WGS sequence"/>
</dbReference>
<keyword evidence="2" id="KW-0238">DNA-binding</keyword>
<feature type="domain" description="HTH araC/xylS-type" evidence="4">
    <location>
        <begin position="237"/>
        <end position="335"/>
    </location>
</feature>
<comment type="caution">
    <text evidence="5">The sequence shown here is derived from an EMBL/GenBank/DDBJ whole genome shotgun (WGS) entry which is preliminary data.</text>
</comment>
<dbReference type="InterPro" id="IPR029062">
    <property type="entry name" value="Class_I_gatase-like"/>
</dbReference>
<dbReference type="InterPro" id="IPR009057">
    <property type="entry name" value="Homeodomain-like_sf"/>
</dbReference>
<dbReference type="InterPro" id="IPR052158">
    <property type="entry name" value="INH-QAR"/>
</dbReference>
<protein>
    <submittedName>
        <fullName evidence="5">AraC family transcriptional regulator</fullName>
    </submittedName>
</protein>
<sequence>MIGRPHRGPGGIAAVSGRNANIRTLSAMHTVAFALTDGMLSFELSLAYEVFGADPAGLADRWYRIVVCAPGPVRAGRFRLAPDHGLDHLVRADTVIVPGWADTDTAPPTDLVDAVRAAHGAGARVASLCTGAFVLAAAGLLDGLRATTHWAHTNALAARHPTVRVDPDVLYVDNGTVLTSAGKAAALDLCLHLVRLDHGSAVANTVARRLVVPPHRDGGQAQFVTTPVPAPEQHALAEVFGWALARLDRPLTVPDLARRARMSPRNLGRHFHAVTGTTPLRWLLAQRIRRAQELLETTGDGIDAIAVATGLGTATTLRRHFQRTVGVPPDTYRRTFLARTGEAGQAGTEPLRWPRGRQSELSLCSTVQQLDS</sequence>
<evidence type="ECO:0000259" key="4">
    <source>
        <dbReference type="PROSITE" id="PS01124"/>
    </source>
</evidence>
<evidence type="ECO:0000256" key="3">
    <source>
        <dbReference type="ARBA" id="ARBA00023163"/>
    </source>
</evidence>
<evidence type="ECO:0000256" key="2">
    <source>
        <dbReference type="ARBA" id="ARBA00023125"/>
    </source>
</evidence>
<name>A0A8J3ND51_9ACTN</name>
<keyword evidence="3" id="KW-0804">Transcription</keyword>
<dbReference type="EMBL" id="BOMB01000035">
    <property type="protein sequence ID" value="GID14989.1"/>
    <property type="molecule type" value="Genomic_DNA"/>
</dbReference>
<dbReference type="InterPro" id="IPR018060">
    <property type="entry name" value="HTH_AraC"/>
</dbReference>
<dbReference type="PROSITE" id="PS00041">
    <property type="entry name" value="HTH_ARAC_FAMILY_1"/>
    <property type="match status" value="1"/>
</dbReference>
<dbReference type="SUPFAM" id="SSF52317">
    <property type="entry name" value="Class I glutamine amidotransferase-like"/>
    <property type="match status" value="1"/>
</dbReference>
<proteinExistence type="predicted"/>
<reference evidence="5" key="1">
    <citation type="submission" date="2021-01" db="EMBL/GenBank/DDBJ databases">
        <title>Whole genome shotgun sequence of Actinocatenispora rupis NBRC 107355.</title>
        <authorList>
            <person name="Komaki H."/>
            <person name="Tamura T."/>
        </authorList>
    </citation>
    <scope>NUCLEOTIDE SEQUENCE</scope>
    <source>
        <strain evidence="5">NBRC 107355</strain>
    </source>
</reference>
<dbReference type="InterPro" id="IPR002818">
    <property type="entry name" value="DJ-1/PfpI"/>
</dbReference>
<dbReference type="PROSITE" id="PS01124">
    <property type="entry name" value="HTH_ARAC_FAMILY_2"/>
    <property type="match status" value="1"/>
</dbReference>
<organism evidence="5 6">
    <name type="scientific">Actinocatenispora rupis</name>
    <dbReference type="NCBI Taxonomy" id="519421"/>
    <lineage>
        <taxon>Bacteria</taxon>
        <taxon>Bacillati</taxon>
        <taxon>Actinomycetota</taxon>
        <taxon>Actinomycetes</taxon>
        <taxon>Micromonosporales</taxon>
        <taxon>Micromonosporaceae</taxon>
        <taxon>Actinocatenispora</taxon>
    </lineage>
</organism>